<reference evidence="1 2" key="1">
    <citation type="submission" date="2014-06" db="EMBL/GenBank/DDBJ databases">
        <authorList>
            <person name="Swart Estienne"/>
        </authorList>
    </citation>
    <scope>NUCLEOTIDE SEQUENCE [LARGE SCALE GENOMIC DNA]</scope>
    <source>
        <strain evidence="1 2">130c</strain>
    </source>
</reference>
<organism evidence="1 2">
    <name type="scientific">Stylonychia lemnae</name>
    <name type="common">Ciliate</name>
    <dbReference type="NCBI Taxonomy" id="5949"/>
    <lineage>
        <taxon>Eukaryota</taxon>
        <taxon>Sar</taxon>
        <taxon>Alveolata</taxon>
        <taxon>Ciliophora</taxon>
        <taxon>Intramacronucleata</taxon>
        <taxon>Spirotrichea</taxon>
        <taxon>Stichotrichia</taxon>
        <taxon>Sporadotrichida</taxon>
        <taxon>Oxytrichidae</taxon>
        <taxon>Stylonychinae</taxon>
        <taxon>Stylonychia</taxon>
    </lineage>
</organism>
<dbReference type="InParanoid" id="A0A078A2X6"/>
<evidence type="ECO:0000313" key="1">
    <source>
        <dbReference type="EMBL" id="CDW76470.1"/>
    </source>
</evidence>
<name>A0A078A2X6_STYLE</name>
<protein>
    <submittedName>
        <fullName evidence="1">Uncharacterized protein</fullName>
    </submittedName>
</protein>
<gene>
    <name evidence="1" type="primary">Contig17264.g18387</name>
    <name evidence="1" type="ORF">STYLEM_5471</name>
</gene>
<dbReference type="AlphaFoldDB" id="A0A078A2X6"/>
<dbReference type="Proteomes" id="UP000039865">
    <property type="component" value="Unassembled WGS sequence"/>
</dbReference>
<dbReference type="EMBL" id="CCKQ01005307">
    <property type="protein sequence ID" value="CDW76470.1"/>
    <property type="molecule type" value="Genomic_DNA"/>
</dbReference>
<keyword evidence="2" id="KW-1185">Reference proteome</keyword>
<sequence>MGCSASQLEMVGAPGSLQDERPWLKINIPLVNAKVSSHHHVFPLQEIRDSGWRCSGRESFPMGCLGGINDFHISSQMPGYKCSDYEKCDFDFCKYCMMYSYHIDNTTAKLTGRWTGYVEMDGVQKQLTIPKFVMNEGIIKGQGIDEIGEYDINGIYKELDCKFNKIGADKKLERYFGTLKIVNNERKIIGNYLVDDKKGKFELKEQSKFSKQI</sequence>
<proteinExistence type="predicted"/>
<evidence type="ECO:0000313" key="2">
    <source>
        <dbReference type="Proteomes" id="UP000039865"/>
    </source>
</evidence>
<accession>A0A078A2X6</accession>